<organism evidence="1 2">
    <name type="scientific">Rubellimicrobium roseum</name>
    <dbReference type="NCBI Taxonomy" id="687525"/>
    <lineage>
        <taxon>Bacteria</taxon>
        <taxon>Pseudomonadati</taxon>
        <taxon>Pseudomonadota</taxon>
        <taxon>Alphaproteobacteria</taxon>
        <taxon>Rhodobacterales</taxon>
        <taxon>Roseobacteraceae</taxon>
        <taxon>Rubellimicrobium</taxon>
    </lineage>
</organism>
<dbReference type="RefSeq" id="WP_139082175.1">
    <property type="nucleotide sequence ID" value="NZ_VDFV01000019.1"/>
</dbReference>
<comment type="caution">
    <text evidence="1">The sequence shown here is derived from an EMBL/GenBank/DDBJ whole genome shotgun (WGS) entry which is preliminary data.</text>
</comment>
<dbReference type="OrthoDB" id="9939464at2"/>
<sequence>MRLSPARDPWSVRRHAQPTTAIGLTAGEVADYGLSPSEVLRLARLSPDQIARRNAMARLNGLDPARLEEDRALDIATALCCVDCTEAGGCRLAVAEGSLPESADFCANSDTWRTLAAE</sequence>
<name>A0A5C4NER6_9RHOB</name>
<reference evidence="1 2" key="1">
    <citation type="submission" date="2019-06" db="EMBL/GenBank/DDBJ databases">
        <authorList>
            <person name="Jiang L."/>
        </authorList>
    </citation>
    <scope>NUCLEOTIDE SEQUENCE [LARGE SCALE GENOMIC DNA]</scope>
    <source>
        <strain evidence="1 2">YIM 48858</strain>
    </source>
</reference>
<dbReference type="AlphaFoldDB" id="A0A5C4NER6"/>
<dbReference type="Proteomes" id="UP000305709">
    <property type="component" value="Unassembled WGS sequence"/>
</dbReference>
<evidence type="ECO:0000313" key="1">
    <source>
        <dbReference type="EMBL" id="TNC70363.1"/>
    </source>
</evidence>
<keyword evidence="2" id="KW-1185">Reference proteome</keyword>
<accession>A0A5C4NER6</accession>
<dbReference type="EMBL" id="VDFV01000019">
    <property type="protein sequence ID" value="TNC70363.1"/>
    <property type="molecule type" value="Genomic_DNA"/>
</dbReference>
<evidence type="ECO:0000313" key="2">
    <source>
        <dbReference type="Proteomes" id="UP000305709"/>
    </source>
</evidence>
<protein>
    <submittedName>
        <fullName evidence="1">Uncharacterized protein</fullName>
    </submittedName>
</protein>
<gene>
    <name evidence="1" type="ORF">FHG71_13285</name>
</gene>
<proteinExistence type="predicted"/>